<protein>
    <submittedName>
        <fullName evidence="1">Uncharacterized protein</fullName>
    </submittedName>
</protein>
<name>A0A392S5H9_9FABA</name>
<evidence type="ECO:0000313" key="1">
    <source>
        <dbReference type="EMBL" id="MCI43939.1"/>
    </source>
</evidence>
<feature type="non-terminal residue" evidence="1">
    <location>
        <position position="57"/>
    </location>
</feature>
<evidence type="ECO:0000313" key="2">
    <source>
        <dbReference type="Proteomes" id="UP000265520"/>
    </source>
</evidence>
<dbReference type="EMBL" id="LXQA010323979">
    <property type="protein sequence ID" value="MCI43939.1"/>
    <property type="molecule type" value="Genomic_DNA"/>
</dbReference>
<reference evidence="1 2" key="1">
    <citation type="journal article" date="2018" name="Front. Plant Sci.">
        <title>Red Clover (Trifolium pratense) and Zigzag Clover (T. medium) - A Picture of Genomic Similarities and Differences.</title>
        <authorList>
            <person name="Dluhosova J."/>
            <person name="Istvanek J."/>
            <person name="Nedelnik J."/>
            <person name="Repkova J."/>
        </authorList>
    </citation>
    <scope>NUCLEOTIDE SEQUENCE [LARGE SCALE GENOMIC DNA]</scope>
    <source>
        <strain evidence="2">cv. 10/8</strain>
        <tissue evidence="1">Leaf</tissue>
    </source>
</reference>
<accession>A0A392S5H9</accession>
<proteinExistence type="predicted"/>
<dbReference type="Proteomes" id="UP000265520">
    <property type="component" value="Unassembled WGS sequence"/>
</dbReference>
<organism evidence="1 2">
    <name type="scientific">Trifolium medium</name>
    <dbReference type="NCBI Taxonomy" id="97028"/>
    <lineage>
        <taxon>Eukaryota</taxon>
        <taxon>Viridiplantae</taxon>
        <taxon>Streptophyta</taxon>
        <taxon>Embryophyta</taxon>
        <taxon>Tracheophyta</taxon>
        <taxon>Spermatophyta</taxon>
        <taxon>Magnoliopsida</taxon>
        <taxon>eudicotyledons</taxon>
        <taxon>Gunneridae</taxon>
        <taxon>Pentapetalae</taxon>
        <taxon>rosids</taxon>
        <taxon>fabids</taxon>
        <taxon>Fabales</taxon>
        <taxon>Fabaceae</taxon>
        <taxon>Papilionoideae</taxon>
        <taxon>50 kb inversion clade</taxon>
        <taxon>NPAAA clade</taxon>
        <taxon>Hologalegina</taxon>
        <taxon>IRL clade</taxon>
        <taxon>Trifolieae</taxon>
        <taxon>Trifolium</taxon>
    </lineage>
</organism>
<keyword evidence="2" id="KW-1185">Reference proteome</keyword>
<dbReference type="AlphaFoldDB" id="A0A392S5H9"/>
<sequence>MKRATVEEDEEELLFDEAGDKAEAGYECEANYADLEESEEMVLMAYVNTLGGDRDVV</sequence>
<comment type="caution">
    <text evidence="1">The sequence shown here is derived from an EMBL/GenBank/DDBJ whole genome shotgun (WGS) entry which is preliminary data.</text>
</comment>